<feature type="transmembrane region" description="Helical" evidence="7">
    <location>
        <begin position="230"/>
        <end position="254"/>
    </location>
</feature>
<dbReference type="InterPro" id="IPR000731">
    <property type="entry name" value="SSD"/>
</dbReference>
<evidence type="ECO:0000256" key="6">
    <source>
        <dbReference type="ARBA" id="ARBA00023136"/>
    </source>
</evidence>
<keyword evidence="5 7" id="KW-1133">Transmembrane helix</keyword>
<dbReference type="KEGG" id="mav:MAV_1287"/>
<dbReference type="EMBL" id="CP000479">
    <property type="protein sequence ID" value="ABK68880.1"/>
    <property type="molecule type" value="Genomic_DNA"/>
</dbReference>
<dbReference type="Pfam" id="PF03176">
    <property type="entry name" value="MMPL"/>
    <property type="match status" value="2"/>
</dbReference>
<comment type="similarity">
    <text evidence="2">Belongs to the resistance-nodulation-cell division (RND) (TC 2.A.6) family. MmpL subfamily.</text>
</comment>
<dbReference type="GO" id="GO:0005886">
    <property type="term" value="C:plasma membrane"/>
    <property type="evidence" value="ECO:0007669"/>
    <property type="project" value="UniProtKB-SubCell"/>
</dbReference>
<organism evidence="9 10">
    <name type="scientific">Mycobacterium avium (strain 104)</name>
    <dbReference type="NCBI Taxonomy" id="243243"/>
    <lineage>
        <taxon>Bacteria</taxon>
        <taxon>Bacillati</taxon>
        <taxon>Actinomycetota</taxon>
        <taxon>Actinomycetes</taxon>
        <taxon>Mycobacteriales</taxon>
        <taxon>Mycobacteriaceae</taxon>
        <taxon>Mycobacterium</taxon>
        <taxon>Mycobacterium avium complex (MAC)</taxon>
    </lineage>
</organism>
<feature type="transmembrane region" description="Helical" evidence="7">
    <location>
        <begin position="610"/>
        <end position="630"/>
    </location>
</feature>
<feature type="transmembrane region" description="Helical" evidence="7">
    <location>
        <begin position="572"/>
        <end position="590"/>
    </location>
</feature>
<evidence type="ECO:0000256" key="2">
    <source>
        <dbReference type="ARBA" id="ARBA00010157"/>
    </source>
</evidence>
<feature type="transmembrane region" description="Helical" evidence="7">
    <location>
        <begin position="671"/>
        <end position="691"/>
    </location>
</feature>
<dbReference type="PROSITE" id="PS50156">
    <property type="entry name" value="SSD"/>
    <property type="match status" value="1"/>
</dbReference>
<dbReference type="PANTHER" id="PTHR33406:SF11">
    <property type="entry name" value="MEMBRANE PROTEIN SCO6666-RELATED"/>
    <property type="match status" value="1"/>
</dbReference>
<protein>
    <submittedName>
        <fullName evidence="9">MmpL protein</fullName>
    </submittedName>
</protein>
<dbReference type="RefSeq" id="WP_011724052.1">
    <property type="nucleotide sequence ID" value="NC_008595.1"/>
</dbReference>
<evidence type="ECO:0000259" key="8">
    <source>
        <dbReference type="PROSITE" id="PS50156"/>
    </source>
</evidence>
<dbReference type="PANTHER" id="PTHR33406">
    <property type="entry name" value="MEMBRANE PROTEIN MJ1562-RELATED"/>
    <property type="match status" value="1"/>
</dbReference>
<comment type="subcellular location">
    <subcellularLocation>
        <location evidence="1">Cell membrane</location>
        <topology evidence="1">Multi-pass membrane protein</topology>
    </subcellularLocation>
</comment>
<feature type="domain" description="SSD" evidence="8">
    <location>
        <begin position="202"/>
        <end position="332"/>
    </location>
</feature>
<dbReference type="Gene3D" id="1.20.1640.10">
    <property type="entry name" value="Multidrug efflux transporter AcrB transmembrane domain"/>
    <property type="match status" value="2"/>
</dbReference>
<dbReference type="AlphaFoldDB" id="A0A0H3A1D3"/>
<sequence>MLQKIARVAIAAPRRIIALGVLVFLAAAVFGIPVAKSLSPGGFQDPDSESARAIGVLTDKFGQSGQQMLILVTAPGGSNSDPARRVGTELVEQLQRSPLVYNVSSPWTAPPQASADLVSRDGKSGLIVVNLKGGENFVQNNAQTLADQFVHDRDGVTVRAGGAAMQYAQINTQNQADLLVMEMIALPLSFLVLIWVFGGLLAAALPMALGALAVVGSMSVLRLITFTTEVSIFALNLSTALGLALAIDYTLLIVSRYRDELAEGHDRDQALIRTMATSGRTVLFSAVTVALSMSATVAFPMYFLKSFAYAGVATVAFVATASIVITPAAIVLLGDRLDALDVRRLLRRALRRAQPVRKPVEQLFWYRSSKFVMRRWAPVGLIVVGLLLLLGLPFFSVKWGFPDDRVLPRSASAHQVGDRLRSGFAHDSATSVPVVIPDAAGLSPADLDDYAAALSRVPDVSAVSAPGGTFTGGTRVGPPAGATGLGDGSAFLTVSSTAPLFSTANDVQLKRLHEVPGPAGRSVEMGGVAQVNRDSVDAVTDRLPLVLGLMAAITFVLLFLLTGSVLLPAKALACNFLSLTAAFGALVWIFQDGHLGALGTTPSGTLVANMPVLLFCIAFGLSMDYEVFLLSRIREYWLASGAARPARPTPKRAHAANDESVALGVARTGRVITAAALVMSMSFAALIAAHVSFMRMFGLGLTLAVFADATLVRMVVVPAFMHVMGRWNWWAPKPLAWLHDRFGISEAADEEPRLRACPRTRRIRRIARRRGRRTGAQHRLTAVRPTARRVWRSDPILRLIRGGRCTQA</sequence>
<evidence type="ECO:0000256" key="4">
    <source>
        <dbReference type="ARBA" id="ARBA00022692"/>
    </source>
</evidence>
<keyword evidence="4 7" id="KW-0812">Transmembrane</keyword>
<evidence type="ECO:0000256" key="7">
    <source>
        <dbReference type="SAM" id="Phobius"/>
    </source>
</evidence>
<dbReference type="InterPro" id="IPR050545">
    <property type="entry name" value="Mycobact_MmpL"/>
</dbReference>
<accession>A0A0H3A1D3</accession>
<feature type="transmembrane region" description="Helical" evidence="7">
    <location>
        <begin position="309"/>
        <end position="334"/>
    </location>
</feature>
<evidence type="ECO:0000256" key="5">
    <source>
        <dbReference type="ARBA" id="ARBA00022989"/>
    </source>
</evidence>
<name>A0A0H3A1D3_MYCA1</name>
<gene>
    <name evidence="9" type="ordered locus">MAV_1287</name>
</gene>
<evidence type="ECO:0000313" key="9">
    <source>
        <dbReference type="EMBL" id="ABK68880.1"/>
    </source>
</evidence>
<evidence type="ECO:0000256" key="3">
    <source>
        <dbReference type="ARBA" id="ARBA00022475"/>
    </source>
</evidence>
<feature type="transmembrane region" description="Helical" evidence="7">
    <location>
        <begin position="545"/>
        <end position="567"/>
    </location>
</feature>
<feature type="transmembrane region" description="Helical" evidence="7">
    <location>
        <begin position="376"/>
        <end position="395"/>
    </location>
</feature>
<dbReference type="SUPFAM" id="SSF82866">
    <property type="entry name" value="Multidrug efflux transporter AcrB transmembrane domain"/>
    <property type="match status" value="2"/>
</dbReference>
<feature type="transmembrane region" description="Helical" evidence="7">
    <location>
        <begin position="697"/>
        <end position="716"/>
    </location>
</feature>
<proteinExistence type="inferred from homology"/>
<evidence type="ECO:0000313" key="10">
    <source>
        <dbReference type="Proteomes" id="UP000001574"/>
    </source>
</evidence>
<feature type="transmembrane region" description="Helical" evidence="7">
    <location>
        <begin position="282"/>
        <end position="303"/>
    </location>
</feature>
<reference evidence="9 10" key="1">
    <citation type="submission" date="2006-10" db="EMBL/GenBank/DDBJ databases">
        <authorList>
            <person name="Fleischmann R.D."/>
            <person name="Dodson R.J."/>
            <person name="Haft D.H."/>
            <person name="Merkel J.S."/>
            <person name="Nelson W.C."/>
            <person name="Fraser C.M."/>
        </authorList>
    </citation>
    <scope>NUCLEOTIDE SEQUENCE [LARGE SCALE GENOMIC DNA]</scope>
    <source>
        <strain evidence="9 10">104</strain>
    </source>
</reference>
<dbReference type="InterPro" id="IPR004869">
    <property type="entry name" value="MMPL_dom"/>
</dbReference>
<keyword evidence="6 7" id="KW-0472">Membrane</keyword>
<keyword evidence="3" id="KW-1003">Cell membrane</keyword>
<evidence type="ECO:0000256" key="1">
    <source>
        <dbReference type="ARBA" id="ARBA00004651"/>
    </source>
</evidence>
<dbReference type="HOGENOM" id="CLU_005108_5_1_11"/>
<dbReference type="Proteomes" id="UP000001574">
    <property type="component" value="Chromosome"/>
</dbReference>